<gene>
    <name evidence="1" type="ORF">V1351_14910</name>
</gene>
<protein>
    <submittedName>
        <fullName evidence="1">Uncharacterized protein</fullName>
    </submittedName>
</protein>
<keyword evidence="2" id="KW-1185">Reference proteome</keyword>
<reference evidence="1 2" key="1">
    <citation type="submission" date="2024-02" db="EMBL/GenBank/DDBJ databases">
        <title>Janibacter sp. nov., isolated from gut of marine sandworm.</title>
        <authorList>
            <person name="Kim B."/>
            <person name="Jun M.O."/>
            <person name="Shin N.-R."/>
        </authorList>
    </citation>
    <scope>NUCLEOTIDE SEQUENCE [LARGE SCALE GENOMIC DNA]</scope>
    <source>
        <strain evidence="1 2">A1S7</strain>
    </source>
</reference>
<evidence type="ECO:0000313" key="1">
    <source>
        <dbReference type="EMBL" id="WXB76213.1"/>
    </source>
</evidence>
<sequence length="419" mass="44734">MNQEIQLINDGDGVAVIGDSAAVERFLAAAELPSTDLGLPRLGNALAKGSGLAVVGSEVAKGSGRWVKLTEKSAKALQASPAMKGSQPGVSRAVLTKNGRIKEILEFSTSNGDMLANPAVLAGAAGIMAQLAMQQTMDEITDYLAVIDKKVDDILRAQKDAVLADMLGVDLVIKEAMTVRDEVGRVSEVTWSKVQATSMTIARTQAYALRQLDAYAEKMERETKVSDLAERATEAEAKIQEWLAVLAHCFQLQDALGVLELERVLDASPDELDHHRLGLRSARENRRSLISDSTGRLLERMNAAGTLANDKVLLHPMTARSVVDSSNIVSSAVVDFHGILGVANDQEALEAKAWKAAATEATGKVVSKASDGAQAAKRVGAETVGQATSTLDRARSTTTQFSVRIADRFARRRGDTDDD</sequence>
<organism evidence="1 2">
    <name type="scientific">Janibacter alittae</name>
    <dbReference type="NCBI Taxonomy" id="3115209"/>
    <lineage>
        <taxon>Bacteria</taxon>
        <taxon>Bacillati</taxon>
        <taxon>Actinomycetota</taxon>
        <taxon>Actinomycetes</taxon>
        <taxon>Micrococcales</taxon>
        <taxon>Intrasporangiaceae</taxon>
        <taxon>Janibacter</taxon>
    </lineage>
</organism>
<evidence type="ECO:0000313" key="2">
    <source>
        <dbReference type="Proteomes" id="UP001382727"/>
    </source>
</evidence>
<dbReference type="EMBL" id="CP144913">
    <property type="protein sequence ID" value="WXB76213.1"/>
    <property type="molecule type" value="Genomic_DNA"/>
</dbReference>
<proteinExistence type="predicted"/>
<dbReference type="Proteomes" id="UP001382727">
    <property type="component" value="Chromosome"/>
</dbReference>
<name>A0ABZ2MGR1_9MICO</name>
<accession>A0ABZ2MGR1</accession>
<dbReference type="RefSeq" id="WP_338748980.1">
    <property type="nucleotide sequence ID" value="NZ_CP144913.1"/>
</dbReference>